<proteinExistence type="predicted"/>
<comment type="caution">
    <text evidence="1">The sequence shown here is derived from an EMBL/GenBank/DDBJ whole genome shotgun (WGS) entry which is preliminary data.</text>
</comment>
<reference evidence="1 2" key="1">
    <citation type="submission" date="2019-07" db="EMBL/GenBank/DDBJ databases">
        <authorList>
            <person name="Park M."/>
        </authorList>
    </citation>
    <scope>NUCLEOTIDE SEQUENCE [LARGE SCALE GENOMIC DNA]</scope>
    <source>
        <strain evidence="1 2">KCTC32445</strain>
    </source>
</reference>
<evidence type="ECO:0000313" key="2">
    <source>
        <dbReference type="Proteomes" id="UP000320160"/>
    </source>
</evidence>
<gene>
    <name evidence="1" type="ORF">FOM92_09810</name>
</gene>
<organism evidence="1 2">
    <name type="scientific">Sphingorhabdus contaminans</name>
    <dbReference type="NCBI Taxonomy" id="1343899"/>
    <lineage>
        <taxon>Bacteria</taxon>
        <taxon>Pseudomonadati</taxon>
        <taxon>Pseudomonadota</taxon>
        <taxon>Alphaproteobacteria</taxon>
        <taxon>Sphingomonadales</taxon>
        <taxon>Sphingomonadaceae</taxon>
        <taxon>Sphingorhabdus</taxon>
    </lineage>
</organism>
<accession>A0A553W9V7</accession>
<sequence>MRRFYSTATMALLASATFGCSDRTTQNQHLSATEEAQLSIKAQSGDKEATMKLERLQKAREAMPESDLAVAPDIRVGWQWSEKEITALTKRAEAGDMKAADRLLQYYSVHEDEANITYWEDRLLKGGSRRATQN</sequence>
<dbReference type="RefSeq" id="WP_143776698.1">
    <property type="nucleotide sequence ID" value="NZ_VKKU01000002.1"/>
</dbReference>
<protein>
    <submittedName>
        <fullName evidence="1">Uncharacterized protein</fullName>
    </submittedName>
</protein>
<dbReference type="PROSITE" id="PS51257">
    <property type="entry name" value="PROKAR_LIPOPROTEIN"/>
    <property type="match status" value="1"/>
</dbReference>
<dbReference type="EMBL" id="VKKU01000002">
    <property type="protein sequence ID" value="TSB01478.1"/>
    <property type="molecule type" value="Genomic_DNA"/>
</dbReference>
<dbReference type="AlphaFoldDB" id="A0A553W9V7"/>
<name>A0A553W9V7_9SPHN</name>
<dbReference type="Proteomes" id="UP000320160">
    <property type="component" value="Unassembled WGS sequence"/>
</dbReference>
<evidence type="ECO:0000313" key="1">
    <source>
        <dbReference type="EMBL" id="TSB01478.1"/>
    </source>
</evidence>
<keyword evidence="2" id="KW-1185">Reference proteome</keyword>